<gene>
    <name evidence="1" type="ORF">GWK10_09525</name>
</gene>
<organism evidence="1 2">
    <name type="scientific">Spongiivirga citrea</name>
    <dbReference type="NCBI Taxonomy" id="1481457"/>
    <lineage>
        <taxon>Bacteria</taxon>
        <taxon>Pseudomonadati</taxon>
        <taxon>Bacteroidota</taxon>
        <taxon>Flavobacteriia</taxon>
        <taxon>Flavobacteriales</taxon>
        <taxon>Flavobacteriaceae</taxon>
        <taxon>Spongiivirga</taxon>
    </lineage>
</organism>
<evidence type="ECO:0008006" key="3">
    <source>
        <dbReference type="Google" id="ProtNLM"/>
    </source>
</evidence>
<accession>A0A6M0CHW1</accession>
<sequence>MKRLLFIGIGIALITFISLSFVDFKVVTLHEMDKKLAEASGLLYYKGDVITFNDSGNSSELFAIDLKTGEIKRTVSLFGAKNIEWSDWEDITEDENYIYLGDIGNFYGYRDFMNVYRIKKSDFDNKDVVAPEAIKFKYKDFQDKVYIEGGIDYDAEALCHIDGKLFLFSKEWKSGKTTAYEIPKEPSDSIHLLTKGESFEVDGLISGGAYDSKKKNLFLTGYTRTLQPFLYEINDVTADAIFDGKITKHDLKGTGFTSQIEGVTYHNSKLYLISERIEKTIKGFNIIVPGKLYQVNGVD</sequence>
<keyword evidence="2" id="KW-1185">Reference proteome</keyword>
<name>A0A6M0CHW1_9FLAO</name>
<proteinExistence type="predicted"/>
<dbReference type="RefSeq" id="WP_164031983.1">
    <property type="nucleotide sequence ID" value="NZ_JAABOQ010000004.1"/>
</dbReference>
<comment type="caution">
    <text evidence="1">The sequence shown here is derived from an EMBL/GenBank/DDBJ whole genome shotgun (WGS) entry which is preliminary data.</text>
</comment>
<reference evidence="1 2" key="1">
    <citation type="submission" date="2020-01" db="EMBL/GenBank/DDBJ databases">
        <title>Spongiivirga citrea KCTC 32990T.</title>
        <authorList>
            <person name="Wang G."/>
        </authorList>
    </citation>
    <scope>NUCLEOTIDE SEQUENCE [LARGE SCALE GENOMIC DNA]</scope>
    <source>
        <strain evidence="1 2">KCTC 32990</strain>
    </source>
</reference>
<protein>
    <recommendedName>
        <fullName evidence="3">T9SS C-terminal target domain-containing protein</fullName>
    </recommendedName>
</protein>
<dbReference type="AlphaFoldDB" id="A0A6M0CHW1"/>
<dbReference type="EMBL" id="JAABOQ010000004">
    <property type="protein sequence ID" value="NER17451.1"/>
    <property type="molecule type" value="Genomic_DNA"/>
</dbReference>
<dbReference type="Proteomes" id="UP000474296">
    <property type="component" value="Unassembled WGS sequence"/>
</dbReference>
<evidence type="ECO:0000313" key="1">
    <source>
        <dbReference type="EMBL" id="NER17451.1"/>
    </source>
</evidence>
<evidence type="ECO:0000313" key="2">
    <source>
        <dbReference type="Proteomes" id="UP000474296"/>
    </source>
</evidence>